<name>A0A820EXI7_9BILA</name>
<dbReference type="EMBL" id="CAJNRG010002534">
    <property type="protein sequence ID" value="CAF2048291.1"/>
    <property type="molecule type" value="Genomic_DNA"/>
</dbReference>
<sequence>MSNEETKLVVVAGGTGGVGRYIVDGIHCSGKPLVVFSRKESQELAAKGVKVVVVDYKNKESLLKALKGVHTVISTMESEDDLDGVKAQQMMFKLFVEYNSVHG</sequence>
<reference evidence="7" key="1">
    <citation type="submission" date="2021-02" db="EMBL/GenBank/DDBJ databases">
        <authorList>
            <person name="Nowell W R."/>
        </authorList>
    </citation>
    <scope>NUCLEOTIDE SEQUENCE</scope>
</reference>
<dbReference type="EMBL" id="CAJNRF010011512">
    <property type="protein sequence ID" value="CAF2132302.1"/>
    <property type="molecule type" value="Genomic_DNA"/>
</dbReference>
<keyword evidence="1" id="KW-0521">NADP</keyword>
<feature type="domain" description="NmrA-like" evidence="3">
    <location>
        <begin position="6"/>
        <end position="77"/>
    </location>
</feature>
<dbReference type="PANTHER" id="PTHR47706">
    <property type="entry name" value="NMRA-LIKE FAMILY PROTEIN"/>
    <property type="match status" value="1"/>
</dbReference>
<evidence type="ECO:0000313" key="8">
    <source>
        <dbReference type="Proteomes" id="UP000663866"/>
    </source>
</evidence>
<dbReference type="Pfam" id="PF05368">
    <property type="entry name" value="NmrA"/>
    <property type="match status" value="1"/>
</dbReference>
<evidence type="ECO:0000313" key="7">
    <source>
        <dbReference type="EMBL" id="CAF4255242.1"/>
    </source>
</evidence>
<dbReference type="InterPro" id="IPR008030">
    <property type="entry name" value="NmrA-like"/>
</dbReference>
<dbReference type="GO" id="GO:0016491">
    <property type="term" value="F:oxidoreductase activity"/>
    <property type="evidence" value="ECO:0007669"/>
    <property type="project" value="UniProtKB-KW"/>
</dbReference>
<dbReference type="Proteomes" id="UP000663866">
    <property type="component" value="Unassembled WGS sequence"/>
</dbReference>
<dbReference type="EMBL" id="CAJOBG010008939">
    <property type="protein sequence ID" value="CAF4255242.1"/>
    <property type="molecule type" value="Genomic_DNA"/>
</dbReference>
<dbReference type="AlphaFoldDB" id="A0A820EXI7"/>
<evidence type="ECO:0000313" key="4">
    <source>
        <dbReference type="EMBL" id="CAF2048291.1"/>
    </source>
</evidence>
<evidence type="ECO:0000256" key="1">
    <source>
        <dbReference type="ARBA" id="ARBA00022857"/>
    </source>
</evidence>
<evidence type="ECO:0000313" key="5">
    <source>
        <dbReference type="EMBL" id="CAF2132302.1"/>
    </source>
</evidence>
<organism evidence="7 8">
    <name type="scientific">Rotaria magnacalcarata</name>
    <dbReference type="NCBI Taxonomy" id="392030"/>
    <lineage>
        <taxon>Eukaryota</taxon>
        <taxon>Metazoa</taxon>
        <taxon>Spiralia</taxon>
        <taxon>Gnathifera</taxon>
        <taxon>Rotifera</taxon>
        <taxon>Eurotatoria</taxon>
        <taxon>Bdelloidea</taxon>
        <taxon>Philodinida</taxon>
        <taxon>Philodinidae</taxon>
        <taxon>Rotaria</taxon>
    </lineage>
</organism>
<gene>
    <name evidence="7" type="ORF">OVN521_LOCUS29249</name>
    <name evidence="6" type="ORF">UXM345_LOCUS24409</name>
    <name evidence="5" type="ORF">WKI299_LOCUS26545</name>
    <name evidence="4" type="ORF">XDN619_LOCUS8021</name>
</gene>
<dbReference type="Proteomes" id="UP000663856">
    <property type="component" value="Unassembled WGS sequence"/>
</dbReference>
<dbReference type="Proteomes" id="UP000663842">
    <property type="component" value="Unassembled WGS sequence"/>
</dbReference>
<evidence type="ECO:0000256" key="2">
    <source>
        <dbReference type="ARBA" id="ARBA00023002"/>
    </source>
</evidence>
<evidence type="ECO:0000313" key="6">
    <source>
        <dbReference type="EMBL" id="CAF4138149.1"/>
    </source>
</evidence>
<evidence type="ECO:0000259" key="3">
    <source>
        <dbReference type="Pfam" id="PF05368"/>
    </source>
</evidence>
<keyword evidence="8" id="KW-1185">Reference proteome</keyword>
<dbReference type="Gene3D" id="3.40.50.720">
    <property type="entry name" value="NAD(P)-binding Rossmann-like Domain"/>
    <property type="match status" value="1"/>
</dbReference>
<protein>
    <recommendedName>
        <fullName evidence="3">NmrA-like domain-containing protein</fullName>
    </recommendedName>
</protein>
<dbReference type="EMBL" id="CAJOBF010004429">
    <property type="protein sequence ID" value="CAF4138149.1"/>
    <property type="molecule type" value="Genomic_DNA"/>
</dbReference>
<dbReference type="InterPro" id="IPR036291">
    <property type="entry name" value="NAD(P)-bd_dom_sf"/>
</dbReference>
<proteinExistence type="predicted"/>
<keyword evidence="2" id="KW-0560">Oxidoreductase</keyword>
<accession>A0A820EXI7</accession>
<dbReference type="InterPro" id="IPR051609">
    <property type="entry name" value="NmrA/Isoflavone_reductase-like"/>
</dbReference>
<dbReference type="SUPFAM" id="SSF51735">
    <property type="entry name" value="NAD(P)-binding Rossmann-fold domains"/>
    <property type="match status" value="1"/>
</dbReference>
<comment type="caution">
    <text evidence="7">The sequence shown here is derived from an EMBL/GenBank/DDBJ whole genome shotgun (WGS) entry which is preliminary data.</text>
</comment>
<dbReference type="Proteomes" id="UP000663887">
    <property type="component" value="Unassembled WGS sequence"/>
</dbReference>
<dbReference type="PANTHER" id="PTHR47706:SF4">
    <property type="entry name" value="NMRA-LIKE DOMAIN-CONTAINING PROTEIN"/>
    <property type="match status" value="1"/>
</dbReference>